<dbReference type="PANTHER" id="PTHR21646">
    <property type="entry name" value="UBIQUITIN CARBOXYL-TERMINAL HYDROLASE"/>
    <property type="match status" value="1"/>
</dbReference>
<dbReference type="GO" id="GO:0016579">
    <property type="term" value="P:protein deubiquitination"/>
    <property type="evidence" value="ECO:0007669"/>
    <property type="project" value="InterPro"/>
</dbReference>
<dbReference type="PROSITE" id="PS00972">
    <property type="entry name" value="USP_1"/>
    <property type="match status" value="1"/>
</dbReference>
<dbReference type="CDD" id="cd02674">
    <property type="entry name" value="Peptidase_C19R"/>
    <property type="match status" value="1"/>
</dbReference>
<reference evidence="2" key="1">
    <citation type="journal article" date="2020" name="Nature">
        <title>Giant virus diversity and host interactions through global metagenomics.</title>
        <authorList>
            <person name="Schulz F."/>
            <person name="Roux S."/>
            <person name="Paez-Espino D."/>
            <person name="Jungbluth S."/>
            <person name="Walsh D.A."/>
            <person name="Denef V.J."/>
            <person name="McMahon K.D."/>
            <person name="Konstantinidis K.T."/>
            <person name="Eloe-Fadrosh E.A."/>
            <person name="Kyrpides N.C."/>
            <person name="Woyke T."/>
        </authorList>
    </citation>
    <scope>NUCLEOTIDE SEQUENCE</scope>
    <source>
        <strain evidence="2">GVMAG-M-3300020185-18</strain>
    </source>
</reference>
<dbReference type="PANTHER" id="PTHR21646:SF23">
    <property type="entry name" value="UBIQUITIN CARBOXYL-TERMINAL HYDROLASE USP2"/>
    <property type="match status" value="1"/>
</dbReference>
<feature type="domain" description="USP" evidence="1">
    <location>
        <begin position="17"/>
        <end position="344"/>
    </location>
</feature>
<dbReference type="Gene3D" id="3.90.70.10">
    <property type="entry name" value="Cysteine proteinases"/>
    <property type="match status" value="1"/>
</dbReference>
<dbReference type="PROSITE" id="PS00973">
    <property type="entry name" value="USP_2"/>
    <property type="match status" value="1"/>
</dbReference>
<name>A0A6C0C3C6_9ZZZZ</name>
<dbReference type="InterPro" id="IPR018200">
    <property type="entry name" value="USP_CS"/>
</dbReference>
<accession>A0A6C0C3C6</accession>
<dbReference type="InterPro" id="IPR038765">
    <property type="entry name" value="Papain-like_cys_pep_sf"/>
</dbReference>
<dbReference type="GO" id="GO:0004843">
    <property type="term" value="F:cysteine-type deubiquitinase activity"/>
    <property type="evidence" value="ECO:0007669"/>
    <property type="project" value="InterPro"/>
</dbReference>
<dbReference type="InterPro" id="IPR001394">
    <property type="entry name" value="Peptidase_C19_UCH"/>
</dbReference>
<evidence type="ECO:0000259" key="1">
    <source>
        <dbReference type="PROSITE" id="PS50235"/>
    </source>
</evidence>
<organism evidence="2">
    <name type="scientific">viral metagenome</name>
    <dbReference type="NCBI Taxonomy" id="1070528"/>
    <lineage>
        <taxon>unclassified sequences</taxon>
        <taxon>metagenomes</taxon>
        <taxon>organismal metagenomes</taxon>
    </lineage>
</organism>
<dbReference type="Pfam" id="PF00443">
    <property type="entry name" value="UCH"/>
    <property type="match status" value="1"/>
</dbReference>
<dbReference type="EMBL" id="MN739326">
    <property type="protein sequence ID" value="QHS98876.1"/>
    <property type="molecule type" value="Genomic_DNA"/>
</dbReference>
<dbReference type="SUPFAM" id="SSF54001">
    <property type="entry name" value="Cysteine proteinases"/>
    <property type="match status" value="1"/>
</dbReference>
<protein>
    <recommendedName>
        <fullName evidence="1">USP domain-containing protein</fullName>
    </recommendedName>
</protein>
<dbReference type="InterPro" id="IPR028889">
    <property type="entry name" value="USP"/>
</dbReference>
<sequence length="345" mass="40192">MDMEIDTFSNYDNKGLTGLCNLGNTCFMNSTLQCLSHTYELNDFLNKTEFWQERLNNIPDGLILWEWDKLRNLMWSENCIIEPKGFLQAVQKVALIKEQVLFTGFAQNDLTEFLQFCIDCFHNSIHRKVDMNINGNVKNETDEIAQKCFEMMKNMYNTDYSEMLKIFYGISVSQIVSESGTYKNITPEPFFNLCVPIAKTKTLYDCIKLYTSVENLNGDNQVYNEKTKENEDAKKRILFWSLPDILVITIKRFTNANKKDQSHIDFQINNFDLSEFIVGYDKNTFVYDLYGVCNHGGGTAGGHYTSYVKNSVGDWYHYNDTLVNKVSENNIKTPKAYCFFYRKKK</sequence>
<dbReference type="InterPro" id="IPR050185">
    <property type="entry name" value="Ub_carboxyl-term_hydrolase"/>
</dbReference>
<proteinExistence type="predicted"/>
<evidence type="ECO:0000313" key="2">
    <source>
        <dbReference type="EMBL" id="QHS98876.1"/>
    </source>
</evidence>
<dbReference type="AlphaFoldDB" id="A0A6C0C3C6"/>
<dbReference type="PROSITE" id="PS50235">
    <property type="entry name" value="USP_3"/>
    <property type="match status" value="1"/>
</dbReference>